<dbReference type="EMBL" id="RAUE01000042">
    <property type="protein sequence ID" value="MBA0313603.1"/>
    <property type="molecule type" value="Genomic_DNA"/>
</dbReference>
<feature type="chain" id="PRO_5043156350" evidence="1">
    <location>
        <begin position="23"/>
        <end position="150"/>
    </location>
</feature>
<evidence type="ECO:0000313" key="3">
    <source>
        <dbReference type="Proteomes" id="UP000822271"/>
    </source>
</evidence>
<reference evidence="2" key="2">
    <citation type="journal article" date="2020" name="Front. Microbiol.">
        <title>Genetic Variants of the DSF Quorum Sensing System in Stenotrophomonas maltophilia Influence Virulence and Resistance Phenotypes Among Genotypically Diverse Clinical Isolates.</title>
        <authorList>
            <person name="Yero D."/>
            <person name="Huedo P."/>
            <person name="Conchillo-Sole O."/>
            <person name="Martinez-Servat S."/>
            <person name="Mamat U."/>
            <person name="Coves X."/>
            <person name="Llanas F."/>
            <person name="Roca I."/>
            <person name="Vila J."/>
            <person name="Schaible U.E."/>
            <person name="Daura X."/>
            <person name="Gibert I."/>
        </authorList>
    </citation>
    <scope>NUCLEOTIDE SEQUENCE</scope>
    <source>
        <strain evidence="2">OG156</strain>
    </source>
</reference>
<reference evidence="2" key="1">
    <citation type="submission" date="2018-09" db="EMBL/GenBank/DDBJ databases">
        <authorList>
            <person name="Groschel M."/>
            <person name="Kohl T."/>
            <person name="Conchillo-Sole O."/>
            <person name="Mamat U."/>
            <person name="Yero D."/>
            <person name="Niemann S."/>
            <person name="Daura X."/>
            <person name="Gibert I."/>
        </authorList>
    </citation>
    <scope>NUCLEOTIDE SEQUENCE</scope>
    <source>
        <strain evidence="2">OG156</strain>
    </source>
</reference>
<evidence type="ECO:0000313" key="2">
    <source>
        <dbReference type="EMBL" id="MBA0313603.1"/>
    </source>
</evidence>
<comment type="caution">
    <text evidence="2">The sequence shown here is derived from an EMBL/GenBank/DDBJ whole genome shotgun (WGS) entry which is preliminary data.</text>
</comment>
<dbReference type="AlphaFoldDB" id="A0A2J0SZA0"/>
<proteinExistence type="predicted"/>
<gene>
    <name evidence="2" type="ORF">D7Y33_21740</name>
</gene>
<dbReference type="Proteomes" id="UP000822271">
    <property type="component" value="Unassembled WGS sequence"/>
</dbReference>
<accession>A0A2J0SZA0</accession>
<sequence>MIRALGTIVLVYLGLHMTPCLATERDQGADMVVIATRFIAVHDARADTARNADEPFIEDRVIPAVHAMVERDAGRLTRAQLQALIDFMIVADGMASEEISEMAATLYRRQGPAVCTLLKNTPATRRSVVIARIRSGTAPTAARNSPAVCG</sequence>
<keyword evidence="1" id="KW-0732">Signal</keyword>
<name>A0A2J0SZA0_STEMA</name>
<dbReference type="RefSeq" id="WP_049432687.1">
    <property type="nucleotide sequence ID" value="NZ_CP154630.1"/>
</dbReference>
<feature type="signal peptide" evidence="1">
    <location>
        <begin position="1"/>
        <end position="22"/>
    </location>
</feature>
<protein>
    <submittedName>
        <fullName evidence="2">Uncharacterized protein</fullName>
    </submittedName>
</protein>
<evidence type="ECO:0000256" key="1">
    <source>
        <dbReference type="SAM" id="SignalP"/>
    </source>
</evidence>
<organism evidence="2 3">
    <name type="scientific">Stenotrophomonas maltophilia</name>
    <name type="common">Pseudomonas maltophilia</name>
    <name type="synonym">Xanthomonas maltophilia</name>
    <dbReference type="NCBI Taxonomy" id="40324"/>
    <lineage>
        <taxon>Bacteria</taxon>
        <taxon>Pseudomonadati</taxon>
        <taxon>Pseudomonadota</taxon>
        <taxon>Gammaproteobacteria</taxon>
        <taxon>Lysobacterales</taxon>
        <taxon>Lysobacteraceae</taxon>
        <taxon>Stenotrophomonas</taxon>
        <taxon>Stenotrophomonas maltophilia group</taxon>
    </lineage>
</organism>